<dbReference type="GO" id="GO:0004035">
    <property type="term" value="F:alkaline phosphatase activity"/>
    <property type="evidence" value="ECO:0007669"/>
    <property type="project" value="UniProtKB-EC"/>
</dbReference>
<proteinExistence type="predicted"/>
<evidence type="ECO:0000313" key="4">
    <source>
        <dbReference type="EMBL" id="VAW43648.1"/>
    </source>
</evidence>
<dbReference type="EC" id="3.1.3.1" evidence="4"/>
<dbReference type="InterPro" id="IPR032812">
    <property type="entry name" value="SbsA_Ig"/>
</dbReference>
<dbReference type="PANTHER" id="PTHR42834">
    <property type="entry name" value="ENDONUCLEASE/EXONUCLEASE/PHOSPHATASE FAMILY PROTEIN (AFU_ORTHOLOGUE AFUA_3G09210)"/>
    <property type="match status" value="1"/>
</dbReference>
<dbReference type="Gene3D" id="3.60.10.10">
    <property type="entry name" value="Endonuclease/exonuclease/phosphatase"/>
    <property type="match status" value="1"/>
</dbReference>
<evidence type="ECO:0000256" key="1">
    <source>
        <dbReference type="ARBA" id="ARBA00022729"/>
    </source>
</evidence>
<evidence type="ECO:0000259" key="3">
    <source>
        <dbReference type="Pfam" id="PF19580"/>
    </source>
</evidence>
<dbReference type="InterPro" id="IPR036691">
    <property type="entry name" value="Endo/exonu/phosph_ase_sf"/>
</dbReference>
<dbReference type="SUPFAM" id="SSF56219">
    <property type="entry name" value="DNase I-like"/>
    <property type="match status" value="1"/>
</dbReference>
<dbReference type="AlphaFoldDB" id="A0A3B0VJ62"/>
<dbReference type="PANTHER" id="PTHR42834:SF1">
    <property type="entry name" value="ENDONUCLEASE_EXONUCLEASE_PHOSPHATASE FAMILY PROTEIN (AFU_ORTHOLOGUE AFUA_3G09210)"/>
    <property type="match status" value="1"/>
</dbReference>
<feature type="domain" description="SbsA Ig-like" evidence="2">
    <location>
        <begin position="248"/>
        <end position="349"/>
    </location>
</feature>
<reference evidence="4" key="1">
    <citation type="submission" date="2018-06" db="EMBL/GenBank/DDBJ databases">
        <authorList>
            <person name="Zhirakovskaya E."/>
        </authorList>
    </citation>
    <scope>NUCLEOTIDE SEQUENCE</scope>
</reference>
<keyword evidence="4" id="KW-0378">Hydrolase</keyword>
<dbReference type="CDD" id="cd04486">
    <property type="entry name" value="YhcR_OBF_like"/>
    <property type="match status" value="1"/>
</dbReference>
<feature type="domain" description="SbsA Ig-like" evidence="2">
    <location>
        <begin position="140"/>
        <end position="242"/>
    </location>
</feature>
<dbReference type="InterPro" id="IPR005135">
    <property type="entry name" value="Endo/exonuclease/phosphatase"/>
</dbReference>
<protein>
    <submittedName>
        <fullName evidence="4">Alkaline phosphatase</fullName>
        <ecNumber evidence="4">3.1.3.1</ecNumber>
    </submittedName>
</protein>
<dbReference type="Pfam" id="PF19580">
    <property type="entry name" value="Exo_endo_phos_3"/>
    <property type="match status" value="1"/>
</dbReference>
<evidence type="ECO:0000259" key="2">
    <source>
        <dbReference type="Pfam" id="PF13205"/>
    </source>
</evidence>
<keyword evidence="1" id="KW-0732">Signal</keyword>
<dbReference type="Pfam" id="PF13205">
    <property type="entry name" value="Big_5"/>
    <property type="match status" value="2"/>
</dbReference>
<name>A0A3B0VJ62_9ZZZZ</name>
<gene>
    <name evidence="4" type="ORF">MNBD_GAMMA02-1139</name>
</gene>
<accession>A0A3B0VJ62</accession>
<feature type="domain" description="Endonuclease/exonuclease/phosphatase" evidence="3">
    <location>
        <begin position="607"/>
        <end position="877"/>
    </location>
</feature>
<dbReference type="EMBL" id="UOFA01000001">
    <property type="protein sequence ID" value="VAW43648.1"/>
    <property type="molecule type" value="Genomic_DNA"/>
</dbReference>
<organism evidence="4">
    <name type="scientific">hydrothermal vent metagenome</name>
    <dbReference type="NCBI Taxonomy" id="652676"/>
    <lineage>
        <taxon>unclassified sequences</taxon>
        <taxon>metagenomes</taxon>
        <taxon>ecological metagenomes</taxon>
    </lineage>
</organism>
<sequence length="929" mass="98756">LTPQTMEFPNINITGFDTLIFSGLFGAGNGPAATDYDAADFVRVQYRIDGADPDAYTNGVCFAYQDNGDDFNEPFGLDADCDGVADVPLVEMLPAMASYGFNIVGTGTTLDLLISVSVNSGDEEFAFDSLVITGQSTGVDSPPQVTTTSPADAAIDVLVESNVLINFNEPVDIAMDAVEISCSSSGIQTFPAALTAGVTSIDIDPVDFTASETCEVTVDAASVIDNDGTADPLDADYVFNFTIEPDLPPEVISTTPADGSVGLGNSDDITIEFSEAVDASPMAVTLVCTQSGTVSFTGLPVDDNAMITINPDSDLIDSETCDLTVLASEVVDIDLTADNLAADVLISFTVGFPLVEIFEIQGAGLVSPFDGLTVATNDNIVTALDVNGFYMQTPDANDDADPLTSSGIFVFTGGAPTVAVGDQVDLTGDIIEFFGLTEFTNPGSYILNIDSSGNPLPTVIMMDDTFPSPDPTVFPCGSEVLGFECFEGMHFDMPQGFISAASVGFFGSDRNDVMVNAGTARAMREPGIDFPGLPGLPVFDGNPELIEMSVDALTLPSQPLAAGSEIALKGVISFGFGDYELQPSELTMINENVIPGAVRDANVDEVTLASANLFRLFNDVDDPGSADDDQIADTAEYNIRLLKLAKYFIEDMKSPMIIALQEIENISVLQDLSAAIANAGGPTYIATLVPGNDVGGINVAYMYQSGMLSNIMVTQLGAAELNLFDGSLLHDRPPLRLEADVALSADTLSLNVLVVHMRSRSSIDSVSDGDRVRNKRLNQANSVAVMVGEILIEDPDKSLYVLGDYNAFEFTDGYVDVIGQITGEAVEADNLLWTEPLFASSPLTQSVQTLVPEDQYSFVFRGSAQVLDNAIMNDEGLMNLIEMQYARGQVDASLQFEDDDTTSLRSTDHDGFVLYIFEDNDLIFKNGFE</sequence>
<feature type="non-terminal residue" evidence="4">
    <location>
        <position position="1"/>
    </location>
</feature>